<proteinExistence type="predicted"/>
<protein>
    <submittedName>
        <fullName evidence="1">Uncharacterized protein</fullName>
    </submittedName>
</protein>
<evidence type="ECO:0000313" key="1">
    <source>
        <dbReference type="EMBL" id="GIY67132.1"/>
    </source>
</evidence>
<name>A0AAV4VA16_9ARAC</name>
<dbReference type="Proteomes" id="UP001054837">
    <property type="component" value="Unassembled WGS sequence"/>
</dbReference>
<accession>A0AAV4VA16</accession>
<dbReference type="AlphaFoldDB" id="A0AAV4VA16"/>
<dbReference type="EMBL" id="BPLQ01012694">
    <property type="protein sequence ID" value="GIY67132.1"/>
    <property type="molecule type" value="Genomic_DNA"/>
</dbReference>
<organism evidence="1 2">
    <name type="scientific">Caerostris darwini</name>
    <dbReference type="NCBI Taxonomy" id="1538125"/>
    <lineage>
        <taxon>Eukaryota</taxon>
        <taxon>Metazoa</taxon>
        <taxon>Ecdysozoa</taxon>
        <taxon>Arthropoda</taxon>
        <taxon>Chelicerata</taxon>
        <taxon>Arachnida</taxon>
        <taxon>Araneae</taxon>
        <taxon>Araneomorphae</taxon>
        <taxon>Entelegynae</taxon>
        <taxon>Araneoidea</taxon>
        <taxon>Araneidae</taxon>
        <taxon>Caerostris</taxon>
    </lineage>
</organism>
<gene>
    <name evidence="1" type="ORF">CDAR_466121</name>
</gene>
<reference evidence="1 2" key="1">
    <citation type="submission" date="2021-06" db="EMBL/GenBank/DDBJ databases">
        <title>Caerostris darwini draft genome.</title>
        <authorList>
            <person name="Kono N."/>
            <person name="Arakawa K."/>
        </authorList>
    </citation>
    <scope>NUCLEOTIDE SEQUENCE [LARGE SCALE GENOMIC DNA]</scope>
</reference>
<evidence type="ECO:0000313" key="2">
    <source>
        <dbReference type="Proteomes" id="UP001054837"/>
    </source>
</evidence>
<sequence length="111" mass="13011">MDDYSVPCVQLMCLRNTVVDIFNRRDMKECLHELGRQFFYPHGHLACIAKKGEELASTLFVPSRLKSALMDLLRSMARQVFNWYLNHRYFISDDFDVLIPSIGDWMAPSTY</sequence>
<comment type="caution">
    <text evidence="1">The sequence shown here is derived from an EMBL/GenBank/DDBJ whole genome shotgun (WGS) entry which is preliminary data.</text>
</comment>
<keyword evidence="2" id="KW-1185">Reference proteome</keyword>